<accession>A0ABR7G6F4</accession>
<keyword evidence="2" id="KW-1185">Reference proteome</keyword>
<comment type="caution">
    <text evidence="1">The sequence shown here is derived from an EMBL/GenBank/DDBJ whole genome shotgun (WGS) entry which is preliminary data.</text>
</comment>
<protein>
    <submittedName>
        <fullName evidence="1">Uncharacterized protein</fullName>
    </submittedName>
</protein>
<dbReference type="EMBL" id="JACOPE010000001">
    <property type="protein sequence ID" value="MBC5683014.1"/>
    <property type="molecule type" value="Genomic_DNA"/>
</dbReference>
<sequence length="59" mass="6692">MYAYVKAFMQILYIPPKISNLPALVVEMKWDKSAEGAIVQIKKRNYPAVIKDVSACEDC</sequence>
<dbReference type="RefSeq" id="WP_118688163.1">
    <property type="nucleotide sequence ID" value="NZ_JACOPE010000001.1"/>
</dbReference>
<evidence type="ECO:0000313" key="2">
    <source>
        <dbReference type="Proteomes" id="UP000631576"/>
    </source>
</evidence>
<gene>
    <name evidence="1" type="ORF">H8S40_05430</name>
</gene>
<proteinExistence type="predicted"/>
<name>A0ABR7G6F4_9FIRM</name>
<reference evidence="1 2" key="1">
    <citation type="submission" date="2020-08" db="EMBL/GenBank/DDBJ databases">
        <title>Genome public.</title>
        <authorList>
            <person name="Liu C."/>
            <person name="Sun Q."/>
        </authorList>
    </citation>
    <scope>NUCLEOTIDE SEQUENCE [LARGE SCALE GENOMIC DNA]</scope>
    <source>
        <strain evidence="1 2">NSJ-13</strain>
    </source>
</reference>
<dbReference type="Proteomes" id="UP000631576">
    <property type="component" value="Unassembled WGS sequence"/>
</dbReference>
<organism evidence="1 2">
    <name type="scientific">Ruminococcus hominis</name>
    <dbReference type="NCBI Taxonomy" id="2763065"/>
    <lineage>
        <taxon>Bacteria</taxon>
        <taxon>Bacillati</taxon>
        <taxon>Bacillota</taxon>
        <taxon>Clostridia</taxon>
        <taxon>Eubacteriales</taxon>
        <taxon>Oscillospiraceae</taxon>
        <taxon>Ruminococcus</taxon>
    </lineage>
</organism>
<evidence type="ECO:0000313" key="1">
    <source>
        <dbReference type="EMBL" id="MBC5683014.1"/>
    </source>
</evidence>